<dbReference type="AlphaFoldDB" id="A0A383BFB6"/>
<gene>
    <name evidence="2" type="ORF">METZ01_LOCUS471334</name>
</gene>
<dbReference type="InterPro" id="IPR010401">
    <property type="entry name" value="AGL/Gdb1"/>
</dbReference>
<dbReference type="PANTHER" id="PTHR10569">
    <property type="entry name" value="GLYCOGEN DEBRANCHING ENZYME"/>
    <property type="match status" value="1"/>
</dbReference>
<name>A0A383BFB6_9ZZZZ</name>
<dbReference type="GO" id="GO:0004134">
    <property type="term" value="F:4-alpha-glucanotransferase activity"/>
    <property type="evidence" value="ECO:0007669"/>
    <property type="project" value="InterPro"/>
</dbReference>
<dbReference type="EMBL" id="UINC01199856">
    <property type="protein sequence ID" value="SVE18480.1"/>
    <property type="molecule type" value="Genomic_DNA"/>
</dbReference>
<dbReference type="InterPro" id="IPR008928">
    <property type="entry name" value="6-hairpin_glycosidase_sf"/>
</dbReference>
<proteinExistence type="predicted"/>
<evidence type="ECO:0000313" key="2">
    <source>
        <dbReference type="EMBL" id="SVE18480.1"/>
    </source>
</evidence>
<organism evidence="2">
    <name type="scientific">marine metagenome</name>
    <dbReference type="NCBI Taxonomy" id="408172"/>
    <lineage>
        <taxon>unclassified sequences</taxon>
        <taxon>metagenomes</taxon>
        <taxon>ecological metagenomes</taxon>
    </lineage>
</organism>
<dbReference type="Gene3D" id="1.50.10.10">
    <property type="match status" value="1"/>
</dbReference>
<dbReference type="GO" id="GO:0005980">
    <property type="term" value="P:glycogen catabolic process"/>
    <property type="evidence" value="ECO:0007669"/>
    <property type="project" value="InterPro"/>
</dbReference>
<dbReference type="InterPro" id="IPR032790">
    <property type="entry name" value="GDE_C"/>
</dbReference>
<dbReference type="InterPro" id="IPR012341">
    <property type="entry name" value="6hp_glycosidase-like_sf"/>
</dbReference>
<dbReference type="Pfam" id="PF06202">
    <property type="entry name" value="GDE_C"/>
    <property type="match status" value="1"/>
</dbReference>
<feature type="non-terminal residue" evidence="2">
    <location>
        <position position="1"/>
    </location>
</feature>
<accession>A0A383BFB6</accession>
<dbReference type="SUPFAM" id="SSF48208">
    <property type="entry name" value="Six-hairpin glycosidases"/>
    <property type="match status" value="1"/>
</dbReference>
<evidence type="ECO:0000259" key="1">
    <source>
        <dbReference type="Pfam" id="PF06202"/>
    </source>
</evidence>
<sequence length="246" mass="27589">YSELMPLTQDYGSRLKRALGQFIVQRGNGRTVIAGYPWFLDWGRDTFITARGLLSAGWRKEVIEIVRTFARMERGGTLPNSLNGDNDSNRETSDAPLWFSLVVEEFGEDCLNIDVGENRSLAEVLISIGQGYRDGTENGVRMDPESGLIWSPSHYTWMDTNYPAGTPREGYPVEIQALWIRLLNHLERLEPNNGWGQLSRQAVTSLNKLYADTECPWISDNLQAESGGMAVKAARDSSLRPNALFA</sequence>
<dbReference type="GO" id="GO:0004135">
    <property type="term" value="F:amylo-alpha-1,6-glucosidase activity"/>
    <property type="evidence" value="ECO:0007669"/>
    <property type="project" value="InterPro"/>
</dbReference>
<dbReference type="PANTHER" id="PTHR10569:SF2">
    <property type="entry name" value="GLYCOGEN DEBRANCHING ENZYME"/>
    <property type="match status" value="1"/>
</dbReference>
<reference evidence="2" key="1">
    <citation type="submission" date="2018-05" db="EMBL/GenBank/DDBJ databases">
        <authorList>
            <person name="Lanie J.A."/>
            <person name="Ng W.-L."/>
            <person name="Kazmierczak K.M."/>
            <person name="Andrzejewski T.M."/>
            <person name="Davidsen T.M."/>
            <person name="Wayne K.J."/>
            <person name="Tettelin H."/>
            <person name="Glass J.I."/>
            <person name="Rusch D."/>
            <person name="Podicherti R."/>
            <person name="Tsui H.-C.T."/>
            <person name="Winkler M.E."/>
        </authorList>
    </citation>
    <scope>NUCLEOTIDE SEQUENCE</scope>
</reference>
<protein>
    <recommendedName>
        <fullName evidence="1">Glycogen debranching enzyme C-terminal domain-containing protein</fullName>
    </recommendedName>
</protein>
<feature type="domain" description="Glycogen debranching enzyme C-terminal" evidence="1">
    <location>
        <begin position="21"/>
        <end position="246"/>
    </location>
</feature>
<feature type="non-terminal residue" evidence="2">
    <location>
        <position position="246"/>
    </location>
</feature>